<protein>
    <recommendedName>
        <fullName evidence="5">Nitrite reductase</fullName>
    </recommendedName>
</protein>
<sequence>MTLLIVLIAISLLVPAALVFGHLRASAGGEATDAWLPISLVCLLLPLAAAIYAGQGAFGQWQTARVDERIDYQLAGRITETRRELEARPGDVGVMRKLAGLYGEGSRYSEAASLWQQVRLLEGEKSELFTREAEALYYRDGRILSQTSSGLIARALAIDPFDLQSRLLLATAFYQAGAFSAARGQWQWLLDSNAGETRREAIERAIARVDARIEARVEARLKDNRVNP</sequence>
<organism evidence="3 4">
    <name type="scientific">Shewanella zhuhaiensis</name>
    <dbReference type="NCBI Taxonomy" id="2919576"/>
    <lineage>
        <taxon>Bacteria</taxon>
        <taxon>Pseudomonadati</taxon>
        <taxon>Pseudomonadota</taxon>
        <taxon>Gammaproteobacteria</taxon>
        <taxon>Alteromonadales</taxon>
        <taxon>Shewanellaceae</taxon>
        <taxon>Shewanella</taxon>
    </lineage>
</organism>
<dbReference type="Gene3D" id="1.25.40.10">
    <property type="entry name" value="Tetratricopeptide repeat domain"/>
    <property type="match status" value="1"/>
</dbReference>
<gene>
    <name evidence="3" type="ORF">MJ923_00385</name>
</gene>
<dbReference type="GO" id="GO:0017004">
    <property type="term" value="P:cytochrome complex assembly"/>
    <property type="evidence" value="ECO:0007669"/>
    <property type="project" value="UniProtKB-KW"/>
</dbReference>
<keyword evidence="2" id="KW-1133">Transmembrane helix</keyword>
<keyword evidence="1" id="KW-0201">Cytochrome c-type biogenesis</keyword>
<dbReference type="InterPro" id="IPR051263">
    <property type="entry name" value="C-type_cytochrome_biogenesis"/>
</dbReference>
<reference evidence="3 4" key="1">
    <citation type="submission" date="2022-02" db="EMBL/GenBank/DDBJ databases">
        <title>The genome sequence of Shewanella sp. 3B26.</title>
        <authorList>
            <person name="Du J."/>
        </authorList>
    </citation>
    <scope>NUCLEOTIDE SEQUENCE [LARGE SCALE GENOMIC DNA]</scope>
    <source>
        <strain evidence="3 4">3B26</strain>
    </source>
</reference>
<name>A0AAJ1BDM2_9GAMM</name>
<dbReference type="AlphaFoldDB" id="A0AAJ1BDM2"/>
<evidence type="ECO:0008006" key="5">
    <source>
        <dbReference type="Google" id="ProtNLM"/>
    </source>
</evidence>
<keyword evidence="4" id="KW-1185">Reference proteome</keyword>
<dbReference type="PANTHER" id="PTHR47870:SF1">
    <property type="entry name" value="CYTOCHROME C-TYPE BIOGENESIS PROTEIN CCMH"/>
    <property type="match status" value="1"/>
</dbReference>
<keyword evidence="2" id="KW-0812">Transmembrane</keyword>
<comment type="caution">
    <text evidence="3">The sequence shown here is derived from an EMBL/GenBank/DDBJ whole genome shotgun (WGS) entry which is preliminary data.</text>
</comment>
<dbReference type="RefSeq" id="WP_240589419.1">
    <property type="nucleotide sequence ID" value="NZ_JAKUDL010000001.1"/>
</dbReference>
<dbReference type="Proteomes" id="UP001297581">
    <property type="component" value="Unassembled WGS sequence"/>
</dbReference>
<evidence type="ECO:0000313" key="4">
    <source>
        <dbReference type="Proteomes" id="UP001297581"/>
    </source>
</evidence>
<feature type="transmembrane region" description="Helical" evidence="2">
    <location>
        <begin position="35"/>
        <end position="53"/>
    </location>
</feature>
<evidence type="ECO:0000313" key="3">
    <source>
        <dbReference type="EMBL" id="MCH4292755.1"/>
    </source>
</evidence>
<accession>A0AAJ1BDM2</accession>
<keyword evidence="2" id="KW-0472">Membrane</keyword>
<dbReference type="EMBL" id="JAKUDL010000001">
    <property type="protein sequence ID" value="MCH4292755.1"/>
    <property type="molecule type" value="Genomic_DNA"/>
</dbReference>
<evidence type="ECO:0000256" key="1">
    <source>
        <dbReference type="ARBA" id="ARBA00022748"/>
    </source>
</evidence>
<dbReference type="SUPFAM" id="SSF48452">
    <property type="entry name" value="TPR-like"/>
    <property type="match status" value="1"/>
</dbReference>
<evidence type="ECO:0000256" key="2">
    <source>
        <dbReference type="SAM" id="Phobius"/>
    </source>
</evidence>
<dbReference type="PANTHER" id="PTHR47870">
    <property type="entry name" value="CYTOCHROME C-TYPE BIOGENESIS PROTEIN CCMH"/>
    <property type="match status" value="1"/>
</dbReference>
<dbReference type="InterPro" id="IPR011990">
    <property type="entry name" value="TPR-like_helical_dom_sf"/>
</dbReference>
<proteinExistence type="predicted"/>
<dbReference type="GO" id="GO:0005886">
    <property type="term" value="C:plasma membrane"/>
    <property type="evidence" value="ECO:0007669"/>
    <property type="project" value="TreeGrafter"/>
</dbReference>